<evidence type="ECO:0000313" key="2">
    <source>
        <dbReference type="EMBL" id="PKA65938.1"/>
    </source>
</evidence>
<dbReference type="PANTHER" id="PTHR21277:SF44">
    <property type="entry name" value="TRANSCRIPTIONAL REGULATOR OF RNA POLII, SAGA, SUBUNIT"/>
    <property type="match status" value="1"/>
</dbReference>
<dbReference type="OrthoDB" id="10264870at2759"/>
<dbReference type="GO" id="GO:0006357">
    <property type="term" value="P:regulation of transcription by RNA polymerase II"/>
    <property type="evidence" value="ECO:0007669"/>
    <property type="project" value="TreeGrafter"/>
</dbReference>
<accession>A0A2I0BDT2</accession>
<protein>
    <recommendedName>
        <fullName evidence="4">Transcriptional adapter 1</fullName>
    </recommendedName>
</protein>
<name>A0A2I0BDT2_9ASPA</name>
<dbReference type="InterPro" id="IPR024738">
    <property type="entry name" value="Hfi1/Tada1"/>
</dbReference>
<dbReference type="GO" id="GO:0003713">
    <property type="term" value="F:transcription coactivator activity"/>
    <property type="evidence" value="ECO:0007669"/>
    <property type="project" value="TreeGrafter"/>
</dbReference>
<sequence>MPLQRQLPRVDTLGLKSHIFKKLGRQKAEKYFFNLNRFLNLKLSRMEFEKLCYHVLGKENIHLHNFFIRSILSNACFSHGPPSRQAATGHSRNSKSSNEKLGDIFPLSPRKGRPWSNTSHDLRFNDHQSPLGPLAKLPSGNVTEVANSYDVQRSQQCGPEVISIGSKVFLEVASVEDGEEVEQVRGSPSVQSRSPLRAPLGIGLTASGFNHRSLRSCYASLLRLPKPEMRECCGISSMLPDMDSLKKHLEHKLQSDGLCLSVDYANLLNHALDAYLKSVIKPCLDLARARSGKKSLSRANERFQHGINGSWPEEDARRSNQCYSATLVDFKVAMQLNPQLLGVGRSFQLDKIVRCSSND</sequence>
<dbReference type="STRING" id="1088818.A0A2I0BDT2"/>
<dbReference type="AlphaFoldDB" id="A0A2I0BDT2"/>
<dbReference type="PANTHER" id="PTHR21277">
    <property type="entry name" value="TRANSCRIPTIONAL ADAPTER 1"/>
    <property type="match status" value="1"/>
</dbReference>
<dbReference type="GO" id="GO:0000124">
    <property type="term" value="C:SAGA complex"/>
    <property type="evidence" value="ECO:0007669"/>
    <property type="project" value="TreeGrafter"/>
</dbReference>
<dbReference type="EMBL" id="KZ451888">
    <property type="protein sequence ID" value="PKA65938.1"/>
    <property type="molecule type" value="Genomic_DNA"/>
</dbReference>
<evidence type="ECO:0008006" key="4">
    <source>
        <dbReference type="Google" id="ProtNLM"/>
    </source>
</evidence>
<keyword evidence="3" id="KW-1185">Reference proteome</keyword>
<organism evidence="2 3">
    <name type="scientific">Apostasia shenzhenica</name>
    <dbReference type="NCBI Taxonomy" id="1088818"/>
    <lineage>
        <taxon>Eukaryota</taxon>
        <taxon>Viridiplantae</taxon>
        <taxon>Streptophyta</taxon>
        <taxon>Embryophyta</taxon>
        <taxon>Tracheophyta</taxon>
        <taxon>Spermatophyta</taxon>
        <taxon>Magnoliopsida</taxon>
        <taxon>Liliopsida</taxon>
        <taxon>Asparagales</taxon>
        <taxon>Orchidaceae</taxon>
        <taxon>Apostasioideae</taxon>
        <taxon>Apostasia</taxon>
    </lineage>
</organism>
<evidence type="ECO:0000256" key="1">
    <source>
        <dbReference type="SAM" id="MobiDB-lite"/>
    </source>
</evidence>
<feature type="region of interest" description="Disordered" evidence="1">
    <location>
        <begin position="82"/>
        <end position="108"/>
    </location>
</feature>
<evidence type="ECO:0000313" key="3">
    <source>
        <dbReference type="Proteomes" id="UP000236161"/>
    </source>
</evidence>
<dbReference type="Pfam" id="PF12767">
    <property type="entry name" value="SAGA-Tad1"/>
    <property type="match status" value="1"/>
</dbReference>
<dbReference type="Proteomes" id="UP000236161">
    <property type="component" value="Unassembled WGS sequence"/>
</dbReference>
<reference evidence="2 3" key="1">
    <citation type="journal article" date="2017" name="Nature">
        <title>The Apostasia genome and the evolution of orchids.</title>
        <authorList>
            <person name="Zhang G.Q."/>
            <person name="Liu K.W."/>
            <person name="Li Z."/>
            <person name="Lohaus R."/>
            <person name="Hsiao Y.Y."/>
            <person name="Niu S.C."/>
            <person name="Wang J.Y."/>
            <person name="Lin Y.C."/>
            <person name="Xu Q."/>
            <person name="Chen L.J."/>
            <person name="Yoshida K."/>
            <person name="Fujiwara S."/>
            <person name="Wang Z.W."/>
            <person name="Zhang Y.Q."/>
            <person name="Mitsuda N."/>
            <person name="Wang M."/>
            <person name="Liu G.H."/>
            <person name="Pecoraro L."/>
            <person name="Huang H.X."/>
            <person name="Xiao X.J."/>
            <person name="Lin M."/>
            <person name="Wu X.Y."/>
            <person name="Wu W.L."/>
            <person name="Chen Y.Y."/>
            <person name="Chang S.B."/>
            <person name="Sakamoto S."/>
            <person name="Ohme-Takagi M."/>
            <person name="Yagi M."/>
            <person name="Zeng S.J."/>
            <person name="Shen C.Y."/>
            <person name="Yeh C.M."/>
            <person name="Luo Y.B."/>
            <person name="Tsai W.C."/>
            <person name="Van de Peer Y."/>
            <person name="Liu Z.J."/>
        </authorList>
    </citation>
    <scope>NUCLEOTIDE SEQUENCE [LARGE SCALE GENOMIC DNA]</scope>
    <source>
        <strain evidence="3">cv. Shenzhen</strain>
        <tissue evidence="2">Stem</tissue>
    </source>
</reference>
<gene>
    <name evidence="2" type="ORF">AXF42_Ash010347</name>
</gene>
<proteinExistence type="predicted"/>
<feature type="compositionally biased region" description="Polar residues" evidence="1">
    <location>
        <begin position="85"/>
        <end position="96"/>
    </location>
</feature>